<keyword evidence="1" id="KW-1133">Transmembrane helix</keyword>
<evidence type="ECO:0000259" key="2">
    <source>
        <dbReference type="Pfam" id="PF07331"/>
    </source>
</evidence>
<feature type="transmembrane region" description="Helical" evidence="1">
    <location>
        <begin position="12"/>
        <end position="31"/>
    </location>
</feature>
<protein>
    <recommendedName>
        <fullName evidence="2">DUF1468 domain-containing protein</fullName>
    </recommendedName>
</protein>
<name>A0A2G1QIG7_9HYPH</name>
<proteinExistence type="predicted"/>
<dbReference type="Proteomes" id="UP000221168">
    <property type="component" value="Unassembled WGS sequence"/>
</dbReference>
<keyword evidence="4" id="KW-1185">Reference proteome</keyword>
<keyword evidence="1" id="KW-0812">Transmembrane</keyword>
<evidence type="ECO:0000313" key="4">
    <source>
        <dbReference type="Proteomes" id="UP000221168"/>
    </source>
</evidence>
<dbReference type="AlphaFoldDB" id="A0A2G1QIG7"/>
<sequence>MRYVTERMEDLIAGLVTAAIGVFIILEASTYDMGTLRSMGPGYFPVILGSAMVVLALIMILTARPNDMPQPMGMDQLRGTLFVAAAFVAFAFTVESAGMLVSVFLVVFLSALGNRNTSMKSALMLAAGTAIVSVLIFRVGLGLQIKAY</sequence>
<comment type="caution">
    <text evidence="3">The sequence shown here is derived from an EMBL/GenBank/DDBJ whole genome shotgun (WGS) entry which is preliminary data.</text>
</comment>
<evidence type="ECO:0000256" key="1">
    <source>
        <dbReference type="SAM" id="Phobius"/>
    </source>
</evidence>
<feature type="transmembrane region" description="Helical" evidence="1">
    <location>
        <begin position="121"/>
        <end position="141"/>
    </location>
</feature>
<reference evidence="3 4" key="1">
    <citation type="submission" date="2017-10" db="EMBL/GenBank/DDBJ databases">
        <title>Sedimentibacterium mangrovi gen. nov., sp. nov., a novel member of family Phyllobacteriacea isolated from mangrove sediment.</title>
        <authorList>
            <person name="Liao H."/>
            <person name="Tian Y."/>
        </authorList>
    </citation>
    <scope>NUCLEOTIDE SEQUENCE [LARGE SCALE GENOMIC DNA]</scope>
    <source>
        <strain evidence="3 4">X9-2-2</strain>
    </source>
</reference>
<dbReference type="Pfam" id="PF07331">
    <property type="entry name" value="TctB"/>
    <property type="match status" value="1"/>
</dbReference>
<feature type="domain" description="DUF1468" evidence="2">
    <location>
        <begin position="12"/>
        <end position="144"/>
    </location>
</feature>
<feature type="transmembrane region" description="Helical" evidence="1">
    <location>
        <begin position="81"/>
        <end position="109"/>
    </location>
</feature>
<dbReference type="OrthoDB" id="5186924at2"/>
<evidence type="ECO:0000313" key="3">
    <source>
        <dbReference type="EMBL" id="PHP65250.1"/>
    </source>
</evidence>
<keyword evidence="1" id="KW-0472">Membrane</keyword>
<gene>
    <name evidence="3" type="ORF">CSC94_20305</name>
</gene>
<feature type="transmembrane region" description="Helical" evidence="1">
    <location>
        <begin position="43"/>
        <end position="61"/>
    </location>
</feature>
<dbReference type="InterPro" id="IPR009936">
    <property type="entry name" value="DUF1468"/>
</dbReference>
<dbReference type="EMBL" id="PDVP01000017">
    <property type="protein sequence ID" value="PHP65250.1"/>
    <property type="molecule type" value="Genomic_DNA"/>
</dbReference>
<organism evidence="3 4">
    <name type="scientific">Zhengella mangrovi</name>
    <dbReference type="NCBI Taxonomy" id="1982044"/>
    <lineage>
        <taxon>Bacteria</taxon>
        <taxon>Pseudomonadati</taxon>
        <taxon>Pseudomonadota</taxon>
        <taxon>Alphaproteobacteria</taxon>
        <taxon>Hyphomicrobiales</taxon>
        <taxon>Notoacmeibacteraceae</taxon>
        <taxon>Zhengella</taxon>
    </lineage>
</organism>
<accession>A0A2G1QIG7</accession>